<keyword evidence="4 7" id="KW-0812">Transmembrane</keyword>
<feature type="transmembrane region" description="Helical" evidence="7">
    <location>
        <begin position="12"/>
        <end position="31"/>
    </location>
</feature>
<evidence type="ECO:0000256" key="2">
    <source>
        <dbReference type="ARBA" id="ARBA00006679"/>
    </source>
</evidence>
<evidence type="ECO:0000313" key="8">
    <source>
        <dbReference type="EMBL" id="TWR29796.1"/>
    </source>
</evidence>
<proteinExistence type="inferred from homology"/>
<dbReference type="EMBL" id="VOEJ01000003">
    <property type="protein sequence ID" value="TWR29796.1"/>
    <property type="molecule type" value="Genomic_DNA"/>
</dbReference>
<reference evidence="8 9" key="1">
    <citation type="submission" date="2019-07" db="EMBL/GenBank/DDBJ databases">
        <authorList>
            <person name="Kim J."/>
        </authorList>
    </citation>
    <scope>NUCLEOTIDE SEQUENCE [LARGE SCALE GENOMIC DNA]</scope>
    <source>
        <strain evidence="9">dk17</strain>
    </source>
</reference>
<name>A0A563UER2_9SPHI</name>
<dbReference type="InterPro" id="IPR051907">
    <property type="entry name" value="DoxX-like_oxidoreductase"/>
</dbReference>
<dbReference type="GO" id="GO:0005886">
    <property type="term" value="C:plasma membrane"/>
    <property type="evidence" value="ECO:0007669"/>
    <property type="project" value="UniProtKB-SubCell"/>
</dbReference>
<dbReference type="AlphaFoldDB" id="A0A563UER2"/>
<evidence type="ECO:0000256" key="6">
    <source>
        <dbReference type="ARBA" id="ARBA00023136"/>
    </source>
</evidence>
<dbReference type="PANTHER" id="PTHR33452">
    <property type="entry name" value="OXIDOREDUCTASE CATD-RELATED"/>
    <property type="match status" value="1"/>
</dbReference>
<keyword evidence="3" id="KW-1003">Cell membrane</keyword>
<accession>A0A563UER2</accession>
<dbReference type="Proteomes" id="UP000320042">
    <property type="component" value="Unassembled WGS sequence"/>
</dbReference>
<keyword evidence="9" id="KW-1185">Reference proteome</keyword>
<dbReference type="OrthoDB" id="9813193at2"/>
<dbReference type="InterPro" id="IPR032808">
    <property type="entry name" value="DoxX"/>
</dbReference>
<protein>
    <submittedName>
        <fullName evidence="8">DoxX family protein</fullName>
    </submittedName>
</protein>
<dbReference type="RefSeq" id="WP_146381352.1">
    <property type="nucleotide sequence ID" value="NZ_VOEJ01000003.1"/>
</dbReference>
<feature type="transmembrane region" description="Helical" evidence="7">
    <location>
        <begin position="51"/>
        <end position="77"/>
    </location>
</feature>
<keyword evidence="5 7" id="KW-1133">Transmembrane helix</keyword>
<gene>
    <name evidence="8" type="ORF">FPZ43_08040</name>
</gene>
<evidence type="ECO:0000256" key="7">
    <source>
        <dbReference type="SAM" id="Phobius"/>
    </source>
</evidence>
<evidence type="ECO:0000256" key="3">
    <source>
        <dbReference type="ARBA" id="ARBA00022475"/>
    </source>
</evidence>
<organism evidence="8 9">
    <name type="scientific">Mucilaginibacter pallidiroseus</name>
    <dbReference type="NCBI Taxonomy" id="2599295"/>
    <lineage>
        <taxon>Bacteria</taxon>
        <taxon>Pseudomonadati</taxon>
        <taxon>Bacteroidota</taxon>
        <taxon>Sphingobacteriia</taxon>
        <taxon>Sphingobacteriales</taxon>
        <taxon>Sphingobacteriaceae</taxon>
        <taxon>Mucilaginibacter</taxon>
    </lineage>
</organism>
<keyword evidence="6 7" id="KW-0472">Membrane</keyword>
<evidence type="ECO:0000256" key="5">
    <source>
        <dbReference type="ARBA" id="ARBA00022989"/>
    </source>
</evidence>
<comment type="similarity">
    <text evidence="2">Belongs to the DoxX family.</text>
</comment>
<feature type="transmembrane region" description="Helical" evidence="7">
    <location>
        <begin position="113"/>
        <end position="132"/>
    </location>
</feature>
<comment type="caution">
    <text evidence="8">The sequence shown here is derived from an EMBL/GenBank/DDBJ whole genome shotgun (WGS) entry which is preliminary data.</text>
</comment>
<evidence type="ECO:0000313" key="9">
    <source>
        <dbReference type="Proteomes" id="UP000320042"/>
    </source>
</evidence>
<evidence type="ECO:0000256" key="1">
    <source>
        <dbReference type="ARBA" id="ARBA00004651"/>
    </source>
</evidence>
<dbReference type="Pfam" id="PF07681">
    <property type="entry name" value="DoxX"/>
    <property type="match status" value="1"/>
</dbReference>
<dbReference type="PANTHER" id="PTHR33452:SF1">
    <property type="entry name" value="INNER MEMBRANE PROTEIN YPHA-RELATED"/>
    <property type="match status" value="1"/>
</dbReference>
<feature type="transmembrane region" description="Helical" evidence="7">
    <location>
        <begin position="84"/>
        <end position="101"/>
    </location>
</feature>
<comment type="subcellular location">
    <subcellularLocation>
        <location evidence="1">Cell membrane</location>
        <topology evidence="1">Multi-pass membrane protein</topology>
    </subcellularLocation>
</comment>
<sequence>MAIFHSLNKYRDFGLLVIRVGLGAMFIFHGYPKLMGGPAGWAEIGASTKVVGINFAPVFWGLMAALSEALGGFLILIGLIFRPACLLLLITLVIAAITHFVKGDGLPGASHAIEAAVMFTGLFIIGPGRYSVDRK</sequence>
<evidence type="ECO:0000256" key="4">
    <source>
        <dbReference type="ARBA" id="ARBA00022692"/>
    </source>
</evidence>